<evidence type="ECO:0000259" key="3">
    <source>
        <dbReference type="Pfam" id="PF01467"/>
    </source>
</evidence>
<dbReference type="PANTHER" id="PTHR43793">
    <property type="entry name" value="FAD SYNTHASE"/>
    <property type="match status" value="1"/>
</dbReference>
<reference evidence="4 6" key="2">
    <citation type="journal article" date="2020" name="Int. J. Syst. Evol. Microbiol.">
        <title>Vagococcus xieshaowenii sp. nov., isolated from snow finch (Montifringilla taczanowskii) cloacal content.</title>
        <authorList>
            <person name="Ge Y."/>
            <person name="Yang J."/>
            <person name="Lai X.H."/>
            <person name="Zhang G."/>
            <person name="Jin D."/>
            <person name="Lu S."/>
            <person name="Wang B."/>
            <person name="Huang Y."/>
            <person name="Huang Y."/>
            <person name="Ren Z."/>
            <person name="Zhang X."/>
            <person name="Xu J."/>
        </authorList>
    </citation>
    <scope>NUCLEOTIDE SEQUENCE [LARGE SCALE GENOMIC DNA]</scope>
    <source>
        <strain evidence="4">Personal::cf-49</strain>
        <strain evidence="6">personal::cf-49</strain>
    </source>
</reference>
<dbReference type="NCBIfam" id="TIGR00125">
    <property type="entry name" value="cyt_tran_rel"/>
    <property type="match status" value="1"/>
</dbReference>
<dbReference type="Gene3D" id="3.40.50.620">
    <property type="entry name" value="HUPs"/>
    <property type="match status" value="1"/>
</dbReference>
<accession>A0A7Z1YAY1</accession>
<dbReference type="EMBL" id="CP038865">
    <property type="protein sequence ID" value="QCA29265.1"/>
    <property type="molecule type" value="Genomic_DNA"/>
</dbReference>
<dbReference type="KEGG" id="vac:E4Z98_08015"/>
<dbReference type="GO" id="GO:0047348">
    <property type="term" value="F:glycerol-3-phosphate cytidylyltransferase activity"/>
    <property type="evidence" value="ECO:0007669"/>
    <property type="project" value="UniProtKB-EC"/>
</dbReference>
<keyword evidence="6" id="KW-1185">Reference proteome</keyword>
<evidence type="ECO:0000313" key="4">
    <source>
        <dbReference type="EMBL" id="QCA29265.1"/>
    </source>
</evidence>
<evidence type="ECO:0000313" key="5">
    <source>
        <dbReference type="EMBL" id="TFZ39845.1"/>
    </source>
</evidence>
<accession>A0A4Z0D3F0</accession>
<evidence type="ECO:0000313" key="7">
    <source>
        <dbReference type="Proteomes" id="UP000297725"/>
    </source>
</evidence>
<dbReference type="InterPro" id="IPR004821">
    <property type="entry name" value="Cyt_trans-like"/>
</dbReference>
<dbReference type="InterPro" id="IPR014729">
    <property type="entry name" value="Rossmann-like_a/b/a_fold"/>
</dbReference>
<dbReference type="GO" id="GO:0019350">
    <property type="term" value="P:teichoic acid biosynthetic process"/>
    <property type="evidence" value="ECO:0007669"/>
    <property type="project" value="InterPro"/>
</dbReference>
<dbReference type="GO" id="GO:0046872">
    <property type="term" value="F:metal ion binding"/>
    <property type="evidence" value="ECO:0007669"/>
    <property type="project" value="InterPro"/>
</dbReference>
<dbReference type="Proteomes" id="UP000297725">
    <property type="component" value="Unassembled WGS sequence"/>
</dbReference>
<gene>
    <name evidence="4" type="primary">tagD</name>
    <name evidence="5" type="ORF">E4031_08420</name>
    <name evidence="4" type="ORF">E4Z98_08015</name>
</gene>
<dbReference type="NCBIfam" id="TIGR01518">
    <property type="entry name" value="g3p_cytidyltrns"/>
    <property type="match status" value="1"/>
</dbReference>
<dbReference type="RefSeq" id="WP_135255008.1">
    <property type="nucleotide sequence ID" value="NZ_CP038865.1"/>
</dbReference>
<reference evidence="5 7" key="1">
    <citation type="submission" date="2019-03" db="EMBL/GenBank/DDBJ databases">
        <title>Vagococcus sp. was isolated fron gut of Carduelis flavirostris.</title>
        <authorList>
            <person name="Ge Y."/>
        </authorList>
    </citation>
    <scope>NUCLEOTIDE SEQUENCE [LARGE SCALE GENOMIC DNA]</scope>
    <source>
        <strain evidence="5 7">CF-210</strain>
    </source>
</reference>
<organism evidence="4 6">
    <name type="scientific">Vagococcus xieshaowenii</name>
    <dbReference type="NCBI Taxonomy" id="2562451"/>
    <lineage>
        <taxon>Bacteria</taxon>
        <taxon>Bacillati</taxon>
        <taxon>Bacillota</taxon>
        <taxon>Bacilli</taxon>
        <taxon>Lactobacillales</taxon>
        <taxon>Enterococcaceae</taxon>
        <taxon>Vagococcus</taxon>
    </lineage>
</organism>
<dbReference type="PANTHER" id="PTHR43793:SF1">
    <property type="entry name" value="FAD SYNTHASE"/>
    <property type="match status" value="1"/>
</dbReference>
<evidence type="ECO:0000256" key="1">
    <source>
        <dbReference type="ARBA" id="ARBA00022679"/>
    </source>
</evidence>
<dbReference type="Proteomes" id="UP000296883">
    <property type="component" value="Chromosome"/>
</dbReference>
<keyword evidence="1 4" id="KW-0808">Transferase</keyword>
<evidence type="ECO:0000313" key="6">
    <source>
        <dbReference type="Proteomes" id="UP000296883"/>
    </source>
</evidence>
<sequence length="135" mass="15779">MTKRVITYGTYDILHRGHINLLKRAKTLGDELIVMLSTDEFNQDIKGKDNYYTYEDRKLVLEALKYVDEVHSEENWEQKATDIEKYDIDVFVMGDTWEGKFDFLKDKCEVVYLPRTEGVSTTAIKERLMGNKGAK</sequence>
<protein>
    <submittedName>
        <fullName evidence="4">Glycerol-3-phosphate cytidylyltransferase</fullName>
        <ecNumber evidence="4">2.7.7.39</ecNumber>
    </submittedName>
</protein>
<evidence type="ECO:0000256" key="2">
    <source>
        <dbReference type="ARBA" id="ARBA00022695"/>
    </source>
</evidence>
<proteinExistence type="predicted"/>
<dbReference type="EMBL" id="SRHU01000030">
    <property type="protein sequence ID" value="TFZ39845.1"/>
    <property type="molecule type" value="Genomic_DNA"/>
</dbReference>
<name>A0A4Z0D3F0_9ENTE</name>
<dbReference type="OrthoDB" id="9802794at2"/>
<dbReference type="Pfam" id="PF01467">
    <property type="entry name" value="CTP_transf_like"/>
    <property type="match status" value="1"/>
</dbReference>
<keyword evidence="2 4" id="KW-0548">Nucleotidyltransferase</keyword>
<dbReference type="AlphaFoldDB" id="A0A4Z0D3F0"/>
<dbReference type="EC" id="2.7.7.39" evidence="4"/>
<dbReference type="InterPro" id="IPR006409">
    <property type="entry name" value="G3P_cytidylTrfase"/>
</dbReference>
<dbReference type="InterPro" id="IPR050385">
    <property type="entry name" value="Archaeal_FAD_synthase"/>
</dbReference>
<dbReference type="SUPFAM" id="SSF52374">
    <property type="entry name" value="Nucleotidylyl transferase"/>
    <property type="match status" value="1"/>
</dbReference>
<feature type="domain" description="Cytidyltransferase-like" evidence="3">
    <location>
        <begin position="6"/>
        <end position="127"/>
    </location>
</feature>
<dbReference type="GO" id="GO:0005737">
    <property type="term" value="C:cytoplasm"/>
    <property type="evidence" value="ECO:0007669"/>
    <property type="project" value="InterPro"/>
</dbReference>